<comment type="caution">
    <text evidence="1">The sequence shown here is derived from an EMBL/GenBank/DDBJ whole genome shotgun (WGS) entry which is preliminary data.</text>
</comment>
<dbReference type="OrthoDB" id="8479273at2"/>
<accession>A0A844YV63</accession>
<proteinExistence type="predicted"/>
<dbReference type="AlphaFoldDB" id="A0A844YV63"/>
<evidence type="ECO:0000313" key="1">
    <source>
        <dbReference type="EMBL" id="MXO70374.1"/>
    </source>
</evidence>
<protein>
    <recommendedName>
        <fullName evidence="3">Porin</fullName>
    </recommendedName>
</protein>
<sequence>MSRTATTGRKGRIVAALCGAALVVGVPSAGLAVSLIRDSGSPSTFVSFTPASADPEMARLIEARGSTVRLKRFTPAGAASGSGHAITVAVRVNPEPANAITVRNAVASAAAEASATGAPRIAATRYNLGMARGYHSFAQPAASRAASQVSAPIMSDFDLARSAESDERSSRFAARIALEQEDRPAPAAPRSLDSVGDQRLDVAGSYRLSRNLDVTAGVRYEQDRNRLTALPNVEQQDSQAVYVGTQFRF</sequence>
<keyword evidence="2" id="KW-1185">Reference proteome</keyword>
<gene>
    <name evidence="1" type="ORF">GRI99_01850</name>
</gene>
<name>A0A844YV63_9SPHN</name>
<organism evidence="1 2">
    <name type="scientific">Alteraurantiacibacter buctensis</name>
    <dbReference type="NCBI Taxonomy" id="1503981"/>
    <lineage>
        <taxon>Bacteria</taxon>
        <taxon>Pseudomonadati</taxon>
        <taxon>Pseudomonadota</taxon>
        <taxon>Alphaproteobacteria</taxon>
        <taxon>Sphingomonadales</taxon>
        <taxon>Erythrobacteraceae</taxon>
        <taxon>Alteraurantiacibacter</taxon>
    </lineage>
</organism>
<evidence type="ECO:0008006" key="3">
    <source>
        <dbReference type="Google" id="ProtNLM"/>
    </source>
</evidence>
<dbReference type="RefSeq" id="WP_160770298.1">
    <property type="nucleotide sequence ID" value="NZ_WTYV01000001.1"/>
</dbReference>
<dbReference type="Proteomes" id="UP000466966">
    <property type="component" value="Unassembled WGS sequence"/>
</dbReference>
<evidence type="ECO:0000313" key="2">
    <source>
        <dbReference type="Proteomes" id="UP000466966"/>
    </source>
</evidence>
<reference evidence="1 2" key="1">
    <citation type="submission" date="2019-12" db="EMBL/GenBank/DDBJ databases">
        <title>Genomic-based taxomic classification of the family Erythrobacteraceae.</title>
        <authorList>
            <person name="Xu L."/>
        </authorList>
    </citation>
    <scope>NUCLEOTIDE SEQUENCE [LARGE SCALE GENOMIC DNA]</scope>
    <source>
        <strain evidence="1 2">M0322</strain>
    </source>
</reference>
<dbReference type="EMBL" id="WTYV01000001">
    <property type="protein sequence ID" value="MXO70374.1"/>
    <property type="molecule type" value="Genomic_DNA"/>
</dbReference>